<dbReference type="GO" id="GO:0004803">
    <property type="term" value="F:transposase activity"/>
    <property type="evidence" value="ECO:0007669"/>
    <property type="project" value="InterPro"/>
</dbReference>
<dbReference type="InterPro" id="IPR003346">
    <property type="entry name" value="Transposase_20"/>
</dbReference>
<dbReference type="Pfam" id="PF02371">
    <property type="entry name" value="Transposase_20"/>
    <property type="match status" value="1"/>
</dbReference>
<dbReference type="AlphaFoldDB" id="A0A1H1Q4X3"/>
<dbReference type="Pfam" id="PF01548">
    <property type="entry name" value="DEDD_Tnp_IS110"/>
    <property type="match status" value="1"/>
</dbReference>
<evidence type="ECO:0000313" key="3">
    <source>
        <dbReference type="EMBL" id="SDS18450.1"/>
    </source>
</evidence>
<dbReference type="STRING" id="629680.SAMN04489751_1427"/>
<evidence type="ECO:0000259" key="1">
    <source>
        <dbReference type="Pfam" id="PF01548"/>
    </source>
</evidence>
<dbReference type="GO" id="GO:0006313">
    <property type="term" value="P:DNA transposition"/>
    <property type="evidence" value="ECO:0007669"/>
    <property type="project" value="InterPro"/>
</dbReference>
<gene>
    <name evidence="3" type="ORF">SAMN04489751_1427</name>
</gene>
<dbReference type="NCBIfam" id="NF033542">
    <property type="entry name" value="transpos_IS110"/>
    <property type="match status" value="1"/>
</dbReference>
<dbReference type="InterPro" id="IPR047650">
    <property type="entry name" value="Transpos_IS110"/>
</dbReference>
<dbReference type="Proteomes" id="UP000199700">
    <property type="component" value="Chromosome"/>
</dbReference>
<organism evidence="3 4">
    <name type="scientific">Brevibacterium sandarakinum</name>
    <dbReference type="NCBI Taxonomy" id="629680"/>
    <lineage>
        <taxon>Bacteria</taxon>
        <taxon>Bacillati</taxon>
        <taxon>Actinomycetota</taxon>
        <taxon>Actinomycetes</taxon>
        <taxon>Micrococcales</taxon>
        <taxon>Brevibacteriaceae</taxon>
        <taxon>Brevibacterium</taxon>
    </lineage>
</organism>
<reference evidence="3" key="1">
    <citation type="submission" date="2016-10" db="EMBL/GenBank/DDBJ databases">
        <authorList>
            <person name="Varghese N."/>
            <person name="Submissions S."/>
        </authorList>
    </citation>
    <scope>NUCLEOTIDE SEQUENCE [LARGE SCALE GENOMIC DNA]</scope>
    <source>
        <strain evidence="3">DSM 22082</strain>
    </source>
</reference>
<dbReference type="PANTHER" id="PTHR33055:SF3">
    <property type="entry name" value="PUTATIVE TRANSPOSASE FOR IS117-RELATED"/>
    <property type="match status" value="1"/>
</dbReference>
<keyword evidence="4" id="KW-1185">Reference proteome</keyword>
<evidence type="ECO:0000313" key="4">
    <source>
        <dbReference type="Proteomes" id="UP000199700"/>
    </source>
</evidence>
<feature type="domain" description="Transposase IS110-like N-terminal" evidence="1">
    <location>
        <begin position="15"/>
        <end position="169"/>
    </location>
</feature>
<feature type="domain" description="Transposase IS116/IS110/IS902 C-terminal" evidence="2">
    <location>
        <begin position="278"/>
        <end position="359"/>
    </location>
</feature>
<dbReference type="GO" id="GO:0003677">
    <property type="term" value="F:DNA binding"/>
    <property type="evidence" value="ECO:0007669"/>
    <property type="project" value="InterPro"/>
</dbReference>
<accession>A0A1H1Q4X3</accession>
<name>A0A1H1Q4X3_BRESA</name>
<protein>
    <submittedName>
        <fullName evidence="3">Transposase</fullName>
    </submittedName>
</protein>
<evidence type="ECO:0000259" key="2">
    <source>
        <dbReference type="Pfam" id="PF02371"/>
    </source>
</evidence>
<dbReference type="PANTHER" id="PTHR33055">
    <property type="entry name" value="TRANSPOSASE FOR INSERTION SEQUENCE ELEMENT IS1111A"/>
    <property type="match status" value="1"/>
</dbReference>
<proteinExistence type="predicted"/>
<dbReference type="EMBL" id="LT629739">
    <property type="protein sequence ID" value="SDS18450.1"/>
    <property type="molecule type" value="Genomic_DNA"/>
</dbReference>
<dbReference type="InterPro" id="IPR002525">
    <property type="entry name" value="Transp_IS110-like_N"/>
</dbReference>
<sequence>MSDMITNHADIDVFIGIDVGKHNHHAVALNRDGKQLLSKALPQNETKLKALITRLRKHGQLLVVVDQPATIGALPVAVAQAEAIPVAYLPGLAMRRIADLHPGEAKTDARDAAIIAEAARTMPHTLRGIRIADENVAELSMLCGYDDDLAKQATATSNRIRGLLTQIHPGLETAIGPHLDHPAMLALLAKYPTPKALRHAGKHRVETLLRKQAPRAWKRWAAAIFTALDGQTVVVSGTDAAGLVLPQLATSLAKTRTSRDEVLVRIEQLVQAHPLFGLLTSMPAVGVRTTARILTEVVGKDFESAGHLASYAGLAPVTWRSGTSIRGDHSSRRGNKILKRALFLSAFAALKDPLSRAYYDKKRAEHKKHNQALIALARRRCNVLYAMLRDGTYFHAPEVATAA</sequence>